<sequence>MDIKSNDTVSLEKILNLGTLHVPKFQRDYSWSKTEWKELWEDIDDTFSTSMQIDHHYMGYMVLQEHAPEADEHFDIIDGQQRITTLSLLLLAAVQHIKDMAPSSERITLLFEACIGSKSPTTLEITNRLILNKHNNPIYSELLKLDGGPNRKEMIGSNRLLCGAFDFFKEMIGKKCTGGENDFAELAGGILKNLHFTYITASRDTNIYKIYQTLNARGLELSISDLLKNHLFTTIDSKEGLGEKQIDDLQDRWRDIEDNVKAANLAKFISLEWNRRNEFCRKKELFQKISNELDTSQSVHRYLRTLDGSSKMYAQLLKYDPDYWNKRCRKITGEIRACLRCLNALGIKSPHGLLLTALQEMSDEAERLKSILRIITAISVRYNCICQKQANIQEQTYSKIANAISRRKFKFDDRTKQMFQDMYPSDKEFEAAFAEVEFNSALKPKYLLMSLENNINTRDMIGKSKVTLEHILPKKPSNEWKKDFPGKIHENYIHRLGNMTLLPEKPNKELRNKPFKEKKKEFKKSSVLLTKTHVSKYSVWNPKNIDKHQRFLAKSALKVWFINWDSIK</sequence>
<accession>A0A930UEM2</accession>
<name>A0A930UEM2_9GAMM</name>
<feature type="domain" description="GmrSD restriction endonucleases N-terminal" evidence="1">
    <location>
        <begin position="12"/>
        <end position="232"/>
    </location>
</feature>
<gene>
    <name evidence="3" type="ORF">ISN26_03630</name>
</gene>
<dbReference type="InterPro" id="IPR011089">
    <property type="entry name" value="GmrSD_C"/>
</dbReference>
<dbReference type="PANTHER" id="PTHR35149">
    <property type="entry name" value="SLL5132 PROTEIN"/>
    <property type="match status" value="1"/>
</dbReference>
<feature type="domain" description="GmrSD restriction endonucleases C-terminal" evidence="2">
    <location>
        <begin position="423"/>
        <end position="554"/>
    </location>
</feature>
<evidence type="ECO:0000259" key="2">
    <source>
        <dbReference type="Pfam" id="PF07510"/>
    </source>
</evidence>
<dbReference type="Pfam" id="PF07510">
    <property type="entry name" value="GmrSD_C"/>
    <property type="match status" value="1"/>
</dbReference>
<dbReference type="InterPro" id="IPR004919">
    <property type="entry name" value="GmrSD_N"/>
</dbReference>
<proteinExistence type="predicted"/>
<reference evidence="3" key="1">
    <citation type="submission" date="2020-10" db="EMBL/GenBank/DDBJ databases">
        <title>An improved Amphimedon queenslandica hologenome assembly reveals how three proteobacterial symbionts can extend the metabolic phenotypic of their marine sponge host.</title>
        <authorList>
            <person name="Degnan B."/>
            <person name="Degnan S."/>
            <person name="Xiang X."/>
        </authorList>
    </citation>
    <scope>NUCLEOTIDE SEQUENCE</scope>
    <source>
        <strain evidence="3">AqS2</strain>
    </source>
</reference>
<comment type="caution">
    <text evidence="3">The sequence shown here is derived from an EMBL/GenBank/DDBJ whole genome shotgun (WGS) entry which is preliminary data.</text>
</comment>
<evidence type="ECO:0000259" key="1">
    <source>
        <dbReference type="Pfam" id="PF03235"/>
    </source>
</evidence>
<dbReference type="AlphaFoldDB" id="A0A930UEM2"/>
<evidence type="ECO:0000313" key="4">
    <source>
        <dbReference type="Proteomes" id="UP000604381"/>
    </source>
</evidence>
<protein>
    <submittedName>
        <fullName evidence="3">DUF262 domain-containing protein</fullName>
    </submittedName>
</protein>
<dbReference type="Proteomes" id="UP000604381">
    <property type="component" value="Unassembled WGS sequence"/>
</dbReference>
<dbReference type="Pfam" id="PF03235">
    <property type="entry name" value="GmrSD_N"/>
    <property type="match status" value="1"/>
</dbReference>
<dbReference type="EMBL" id="JADHEI010000033">
    <property type="protein sequence ID" value="MBF2735164.1"/>
    <property type="molecule type" value="Genomic_DNA"/>
</dbReference>
<dbReference type="PANTHER" id="PTHR35149:SF2">
    <property type="entry name" value="DUF262 DOMAIN-CONTAINING PROTEIN"/>
    <property type="match status" value="1"/>
</dbReference>
<evidence type="ECO:0000313" key="3">
    <source>
        <dbReference type="EMBL" id="MBF2735164.1"/>
    </source>
</evidence>
<organism evidence="3 4">
    <name type="scientific">Candidatus Amphirhobacter heronislandensis</name>
    <dbReference type="NCBI Taxonomy" id="1732024"/>
    <lineage>
        <taxon>Bacteria</taxon>
        <taxon>Pseudomonadati</taxon>
        <taxon>Pseudomonadota</taxon>
        <taxon>Gammaproteobacteria</taxon>
        <taxon>Candidatus Tethybacterales</taxon>
        <taxon>Candidatus Tethybacteraceae</taxon>
        <taxon>Candidatus Amphirhobacter</taxon>
    </lineage>
</organism>
<keyword evidence="4" id="KW-1185">Reference proteome</keyword>